<dbReference type="InterPro" id="IPR027267">
    <property type="entry name" value="AH/BAR_dom_sf"/>
</dbReference>
<feature type="compositionally biased region" description="Polar residues" evidence="1">
    <location>
        <begin position="338"/>
        <end position="348"/>
    </location>
</feature>
<evidence type="ECO:0000259" key="2">
    <source>
        <dbReference type="PROSITE" id="PS51082"/>
    </source>
</evidence>
<dbReference type="GeneTree" id="ENSGT00950000183156"/>
<feature type="compositionally biased region" description="Low complexity" evidence="1">
    <location>
        <begin position="319"/>
        <end position="337"/>
    </location>
</feature>
<feature type="domain" description="WH2" evidence="2">
    <location>
        <begin position="688"/>
        <end position="705"/>
    </location>
</feature>
<dbReference type="GO" id="GO:0015629">
    <property type="term" value="C:actin cytoskeleton"/>
    <property type="evidence" value="ECO:0007669"/>
    <property type="project" value="TreeGrafter"/>
</dbReference>
<dbReference type="PANTHER" id="PTHR15708:SF8">
    <property type="entry name" value="PROTEIN MTSS 2"/>
    <property type="match status" value="1"/>
</dbReference>
<dbReference type="InterPro" id="IPR013606">
    <property type="entry name" value="I-BAR_dom"/>
</dbReference>
<dbReference type="AlphaFoldDB" id="A0A4W5JGL2"/>
<reference evidence="4" key="3">
    <citation type="submission" date="2025-09" db="UniProtKB">
        <authorList>
            <consortium name="Ensembl"/>
        </authorList>
    </citation>
    <scope>IDENTIFICATION</scope>
</reference>
<dbReference type="PROSITE" id="PS51338">
    <property type="entry name" value="IMD"/>
    <property type="match status" value="1"/>
</dbReference>
<feature type="compositionally biased region" description="Polar residues" evidence="1">
    <location>
        <begin position="448"/>
        <end position="457"/>
    </location>
</feature>
<dbReference type="InterPro" id="IPR030127">
    <property type="entry name" value="MTSS1/MTSS2"/>
</dbReference>
<dbReference type="Proteomes" id="UP000314982">
    <property type="component" value="Unassembled WGS sequence"/>
</dbReference>
<dbReference type="SUPFAM" id="SSF103657">
    <property type="entry name" value="BAR/IMD domain-like"/>
    <property type="match status" value="1"/>
</dbReference>
<feature type="compositionally biased region" description="Pro residues" evidence="1">
    <location>
        <begin position="667"/>
        <end position="680"/>
    </location>
</feature>
<evidence type="ECO:0000313" key="4">
    <source>
        <dbReference type="Ensembl" id="ENSHHUP00000002342.1"/>
    </source>
</evidence>
<feature type="compositionally biased region" description="Gly residues" evidence="1">
    <location>
        <begin position="514"/>
        <end position="527"/>
    </location>
</feature>
<feature type="compositionally biased region" description="Low complexity" evidence="1">
    <location>
        <begin position="232"/>
        <end position="272"/>
    </location>
</feature>
<organism evidence="4 5">
    <name type="scientific">Hucho hucho</name>
    <name type="common">huchen</name>
    <dbReference type="NCBI Taxonomy" id="62062"/>
    <lineage>
        <taxon>Eukaryota</taxon>
        <taxon>Metazoa</taxon>
        <taxon>Chordata</taxon>
        <taxon>Craniata</taxon>
        <taxon>Vertebrata</taxon>
        <taxon>Euteleostomi</taxon>
        <taxon>Actinopterygii</taxon>
        <taxon>Neopterygii</taxon>
        <taxon>Teleostei</taxon>
        <taxon>Protacanthopterygii</taxon>
        <taxon>Salmoniformes</taxon>
        <taxon>Salmonidae</taxon>
        <taxon>Salmoninae</taxon>
        <taxon>Hucho</taxon>
    </lineage>
</organism>
<feature type="compositionally biased region" description="Polar residues" evidence="1">
    <location>
        <begin position="482"/>
        <end position="493"/>
    </location>
</feature>
<feature type="compositionally biased region" description="Polar residues" evidence="1">
    <location>
        <begin position="288"/>
        <end position="305"/>
    </location>
</feature>
<dbReference type="CDD" id="cd07643">
    <property type="entry name" value="I-BAR_IMD_MIM"/>
    <property type="match status" value="1"/>
</dbReference>
<feature type="region of interest" description="Disordered" evidence="1">
    <location>
        <begin position="473"/>
        <end position="561"/>
    </location>
</feature>
<evidence type="ECO:0000259" key="3">
    <source>
        <dbReference type="PROSITE" id="PS51338"/>
    </source>
</evidence>
<dbReference type="InterPro" id="IPR003124">
    <property type="entry name" value="WH2_dom"/>
</dbReference>
<dbReference type="GO" id="GO:0003779">
    <property type="term" value="F:actin binding"/>
    <property type="evidence" value="ECO:0007669"/>
    <property type="project" value="InterPro"/>
</dbReference>
<sequence>METVEKECGALGGLFQAIVNDMKCSYPVWEDFSAKATKLHSQLRTTVLAAVAFLDAFQKVADMATNTRGATRDIGSALTRMCMRHRSIEAKLRHFTNALMESLITPLQDRIEDWKKTANQLDKDHAKEYKRSRHEIKKKSSDTMKLQKKARKGRGDLQPQLDSAMHDVNDMYLLMEETEKQAVRRALVEERGRFCTFIGFLQPGLYGEGKHQGAGPYALCNCDLKGSDYSWSYQTPPSSPSSSGSRKSSMCSAHSSASRSSGGSQTHSPSSSYRYRSLAHPPPGNAHRLSSVSSHDSGFISQDANVYSKPPSPMPSDITSQKSSSSASSEASETCQSVSECSSPTTDWSKAGSYEQPLAATLQRRKEPLDRLRESEASPGSQGYAGAHPDERSRMTPATIAAKHGEEVSPAASDLAMVLTRGLSMEQQKSNRDSLQYSSGYSTQTTTPSCSEDTIPSQGSDYDCYSVNGDAEGEASTDFDKSSTIPRHSNIGQNYRRMIQTKRPASTAGLPSGAQGGVPGGGGGIGTPGTATIRRTPSTKPGVRRTLSNAGPIPIRPPIVPVKTPTVPDAPGGYPGPPVRVGSEECVFYVADDSSPNALEYVKASPKRLSLPNTAWGSGGTMEMSVYVQHGSEEDQMIAANRHSLVEKIGELVASAHALGEGQFPFPNLPDDPPPGPAPQHDPQAPGSGTDVLVSIRRGVRLRKTVSNDRSAPRIL</sequence>
<name>A0A4W5JGL2_9TELE</name>
<dbReference type="PROSITE" id="PS51082">
    <property type="entry name" value="WH2"/>
    <property type="match status" value="1"/>
</dbReference>
<dbReference type="GO" id="GO:0007009">
    <property type="term" value="P:plasma membrane organization"/>
    <property type="evidence" value="ECO:0007669"/>
    <property type="project" value="InterPro"/>
</dbReference>
<reference evidence="5" key="1">
    <citation type="submission" date="2018-06" db="EMBL/GenBank/DDBJ databases">
        <title>Genome assembly of Danube salmon.</title>
        <authorList>
            <person name="Macqueen D.J."/>
            <person name="Gundappa M.K."/>
        </authorList>
    </citation>
    <scope>NUCLEOTIDE SEQUENCE [LARGE SCALE GENOMIC DNA]</scope>
</reference>
<accession>A0A4W5JGL2</accession>
<evidence type="ECO:0000313" key="5">
    <source>
        <dbReference type="Proteomes" id="UP000314982"/>
    </source>
</evidence>
<protein>
    <submittedName>
        <fullName evidence="4">MTSS I-BAR domain containing 2b</fullName>
    </submittedName>
</protein>
<dbReference type="GO" id="GO:0030031">
    <property type="term" value="P:cell projection assembly"/>
    <property type="evidence" value="ECO:0007669"/>
    <property type="project" value="TreeGrafter"/>
</dbReference>
<feature type="region of interest" description="Disordered" evidence="1">
    <location>
        <begin position="424"/>
        <end position="457"/>
    </location>
</feature>
<feature type="compositionally biased region" description="Low complexity" evidence="1">
    <location>
        <begin position="434"/>
        <end position="447"/>
    </location>
</feature>
<reference evidence="4" key="2">
    <citation type="submission" date="2025-08" db="UniProtKB">
        <authorList>
            <consortium name="Ensembl"/>
        </authorList>
    </citation>
    <scope>IDENTIFICATION</scope>
</reference>
<keyword evidence="5" id="KW-1185">Reference proteome</keyword>
<feature type="region of interest" description="Disordered" evidence="1">
    <location>
        <begin position="136"/>
        <end position="161"/>
    </location>
</feature>
<dbReference type="Pfam" id="PF08397">
    <property type="entry name" value="IMD"/>
    <property type="match status" value="1"/>
</dbReference>
<feature type="region of interest" description="Disordered" evidence="1">
    <location>
        <begin position="661"/>
        <end position="692"/>
    </location>
</feature>
<dbReference type="Ensembl" id="ENSHHUT00000002418.1">
    <property type="protein sequence ID" value="ENSHHUP00000002342.1"/>
    <property type="gene ID" value="ENSHHUG00000001432.1"/>
</dbReference>
<dbReference type="PANTHER" id="PTHR15708">
    <property type="entry name" value="ACTIN BUNDLING/MISSING IN METASTASIS-RELATED"/>
    <property type="match status" value="1"/>
</dbReference>
<dbReference type="GO" id="GO:0005543">
    <property type="term" value="F:phospholipid binding"/>
    <property type="evidence" value="ECO:0007669"/>
    <property type="project" value="TreeGrafter"/>
</dbReference>
<dbReference type="GO" id="GO:0009898">
    <property type="term" value="C:cytoplasmic side of plasma membrane"/>
    <property type="evidence" value="ECO:0007669"/>
    <property type="project" value="TreeGrafter"/>
</dbReference>
<proteinExistence type="predicted"/>
<feature type="region of interest" description="Disordered" evidence="1">
    <location>
        <begin position="232"/>
        <end position="393"/>
    </location>
</feature>
<feature type="domain" description="IMD" evidence="3">
    <location>
        <begin position="1"/>
        <end position="205"/>
    </location>
</feature>
<evidence type="ECO:0000256" key="1">
    <source>
        <dbReference type="SAM" id="MobiDB-lite"/>
    </source>
</evidence>
<dbReference type="Pfam" id="PF02205">
    <property type="entry name" value="WH2"/>
    <property type="match status" value="1"/>
</dbReference>
<dbReference type="Gene3D" id="1.20.1270.60">
    <property type="entry name" value="Arfaptin homology (AH) domain/BAR domain"/>
    <property type="match status" value="1"/>
</dbReference>
<feature type="compositionally biased region" description="Basic and acidic residues" evidence="1">
    <location>
        <begin position="364"/>
        <end position="376"/>
    </location>
</feature>
<dbReference type="CDD" id="cd22060">
    <property type="entry name" value="WH2_MTSS1"/>
    <property type="match status" value="1"/>
</dbReference>